<dbReference type="PROSITE" id="PS00292">
    <property type="entry name" value="CYCLINS"/>
    <property type="match status" value="1"/>
</dbReference>
<sequence>MPPRRVNSHVRSISLADENAPVNSLAGPQRSKGALLPKPSRTVVPGAASSSSKDSTHKSSSSVGGIVPGRRVLGDVSNAVKAAITSKVDPAAKDNKPIVKPSKVRKVGSQASLEQSDSSSFARSTIDGAAATYGGNAGKKLVVALKTRTSTQSLNSNGIHPKRKSTSKPSSSTSNLWATAAPKVLREELDEVEVIADSDNHIKLDDLSEVSHDFCQHDHDPSCRDEEMVLDPQEEIVPFEDQDFSAHDEKASIKVEADGFTSASEVDVHDEHHMFEDSHVHVQSLYSDENELSLCRNNVDELSEPSESENWLALPSEEQLESQQVIETIRRDFQEELDYWDATMVAEYSEEIFKYMEELEESTLPNPRYMDAQHEIQWDMRTTLIDWLLQVHMRYHMLPETLWIAVNIIDRFLSKRVVSLVKFQLVGVTAMFVAAKYEEIMAPSVEEFVYMTENGYTRDDILKGEKILLATLDYKISPYCSPYSWLRRISKADDYDIQTRTLSKFLMELTLLDHRFLRAKSSMVAAIGMYTARRMLGADWSDAFIFYSGYTEAQLITPMTFLIEFLSTDGFEDRFVYKKYANRKFLKASIFARAQALKRVREESGTPDA</sequence>
<protein>
    <submittedName>
        <fullName evidence="9">Cyclin B</fullName>
    </submittedName>
</protein>
<dbReference type="GO" id="GO:0016538">
    <property type="term" value="F:cyclin-dependent protein serine/threonine kinase regulator activity"/>
    <property type="evidence" value="ECO:0007669"/>
    <property type="project" value="InterPro"/>
</dbReference>
<dbReference type="PANTHER" id="PTHR10177">
    <property type="entry name" value="CYCLINS"/>
    <property type="match status" value="1"/>
</dbReference>
<dbReference type="STRING" id="27349.A0A0L6U665"/>
<proteinExistence type="inferred from homology"/>
<dbReference type="InterPro" id="IPR036915">
    <property type="entry name" value="Cyclin-like_sf"/>
</dbReference>
<feature type="domain" description="Cyclin C-terminal" evidence="8">
    <location>
        <begin position="480"/>
        <end position="594"/>
    </location>
</feature>
<evidence type="ECO:0000256" key="4">
    <source>
        <dbReference type="ARBA" id="ARBA00023306"/>
    </source>
</evidence>
<keyword evidence="2" id="KW-0132">Cell division</keyword>
<keyword evidence="3 5" id="KW-0195">Cyclin</keyword>
<feature type="region of interest" description="Disordered" evidence="6">
    <location>
        <begin position="152"/>
        <end position="175"/>
    </location>
</feature>
<dbReference type="InterPro" id="IPR048258">
    <property type="entry name" value="Cyclins_cyclin-box"/>
</dbReference>
<gene>
    <name evidence="9" type="ORF">VP01_95g6</name>
</gene>
<feature type="domain" description="Cyclin-like" evidence="7">
    <location>
        <begin position="484"/>
        <end position="564"/>
    </location>
</feature>
<dbReference type="Pfam" id="PF02984">
    <property type="entry name" value="Cyclin_C"/>
    <property type="match status" value="1"/>
</dbReference>
<comment type="caution">
    <text evidence="9">The sequence shown here is derived from an EMBL/GenBank/DDBJ whole genome shotgun (WGS) entry which is preliminary data.</text>
</comment>
<name>A0A0L6U665_9BASI</name>
<dbReference type="GO" id="GO:0044772">
    <property type="term" value="P:mitotic cell cycle phase transition"/>
    <property type="evidence" value="ECO:0007669"/>
    <property type="project" value="InterPro"/>
</dbReference>
<feature type="region of interest" description="Disordered" evidence="6">
    <location>
        <begin position="84"/>
        <end position="121"/>
    </location>
</feature>
<dbReference type="AlphaFoldDB" id="A0A0L6U665"/>
<dbReference type="InterPro" id="IPR046965">
    <property type="entry name" value="Cyclin_A/B-like"/>
</dbReference>
<dbReference type="Pfam" id="PF00134">
    <property type="entry name" value="Cyclin_N"/>
    <property type="match status" value="1"/>
</dbReference>
<dbReference type="GO" id="GO:0051301">
    <property type="term" value="P:cell division"/>
    <property type="evidence" value="ECO:0007669"/>
    <property type="project" value="UniProtKB-KW"/>
</dbReference>
<evidence type="ECO:0000259" key="8">
    <source>
        <dbReference type="SMART" id="SM01332"/>
    </source>
</evidence>
<dbReference type="Gene3D" id="1.10.472.10">
    <property type="entry name" value="Cyclin-like"/>
    <property type="match status" value="2"/>
</dbReference>
<dbReference type="FunFam" id="1.10.472.10:FF:000005">
    <property type="entry name" value="G2/mitotic-specific cyclin B"/>
    <property type="match status" value="1"/>
</dbReference>
<evidence type="ECO:0000256" key="2">
    <source>
        <dbReference type="ARBA" id="ARBA00022618"/>
    </source>
</evidence>
<feature type="compositionally biased region" description="Low complexity" evidence="6">
    <location>
        <begin position="49"/>
        <end position="62"/>
    </location>
</feature>
<keyword evidence="10" id="KW-1185">Reference proteome</keyword>
<dbReference type="EMBL" id="LAVV01015270">
    <property type="protein sequence ID" value="KNZ44014.1"/>
    <property type="molecule type" value="Genomic_DNA"/>
</dbReference>
<evidence type="ECO:0000256" key="6">
    <source>
        <dbReference type="SAM" id="MobiDB-lite"/>
    </source>
</evidence>
<feature type="compositionally biased region" description="Low complexity" evidence="6">
    <location>
        <begin position="109"/>
        <end position="120"/>
    </location>
</feature>
<dbReference type="Proteomes" id="UP000037035">
    <property type="component" value="Unassembled WGS sequence"/>
</dbReference>
<feature type="region of interest" description="Disordered" evidence="6">
    <location>
        <begin position="1"/>
        <end position="72"/>
    </location>
</feature>
<dbReference type="SMART" id="SM01332">
    <property type="entry name" value="Cyclin_C"/>
    <property type="match status" value="1"/>
</dbReference>
<dbReference type="CDD" id="cd20512">
    <property type="entry name" value="CYCLIN_CLBs_yeast_rpt2"/>
    <property type="match status" value="1"/>
</dbReference>
<evidence type="ECO:0000256" key="5">
    <source>
        <dbReference type="RuleBase" id="RU000383"/>
    </source>
</evidence>
<evidence type="ECO:0000256" key="1">
    <source>
        <dbReference type="ARBA" id="ARBA00006955"/>
    </source>
</evidence>
<accession>A0A0L6U665</accession>
<dbReference type="InterPro" id="IPR013763">
    <property type="entry name" value="Cyclin-like_dom"/>
</dbReference>
<dbReference type="InterPro" id="IPR004367">
    <property type="entry name" value="Cyclin_C-dom"/>
</dbReference>
<dbReference type="InterPro" id="IPR006671">
    <property type="entry name" value="Cyclin_N"/>
</dbReference>
<evidence type="ECO:0000259" key="7">
    <source>
        <dbReference type="SMART" id="SM00385"/>
    </source>
</evidence>
<evidence type="ECO:0000313" key="10">
    <source>
        <dbReference type="Proteomes" id="UP000037035"/>
    </source>
</evidence>
<dbReference type="FunFam" id="1.10.472.10:FF:000001">
    <property type="entry name" value="G2/mitotic-specific cyclin"/>
    <property type="match status" value="1"/>
</dbReference>
<feature type="domain" description="Cyclin-like" evidence="7">
    <location>
        <begin position="386"/>
        <end position="470"/>
    </location>
</feature>
<dbReference type="PIRSF" id="PIRSF001771">
    <property type="entry name" value="Cyclin_A_B_D_E"/>
    <property type="match status" value="1"/>
</dbReference>
<evidence type="ECO:0000313" key="9">
    <source>
        <dbReference type="EMBL" id="KNZ44014.1"/>
    </source>
</evidence>
<reference evidence="9 10" key="1">
    <citation type="submission" date="2015-08" db="EMBL/GenBank/DDBJ databases">
        <title>Next Generation Sequencing and Analysis of the Genome of Puccinia sorghi L Schw, the Causal Agent of Maize Common Rust.</title>
        <authorList>
            <person name="Rochi L."/>
            <person name="Burguener G."/>
            <person name="Darino M."/>
            <person name="Turjanski A."/>
            <person name="Kreff E."/>
            <person name="Dieguez M.J."/>
            <person name="Sacco F."/>
        </authorList>
    </citation>
    <scope>NUCLEOTIDE SEQUENCE [LARGE SCALE GENOMIC DNA]</scope>
    <source>
        <strain evidence="9 10">RO10H11247</strain>
    </source>
</reference>
<dbReference type="OrthoDB" id="5590282at2759"/>
<dbReference type="SMART" id="SM00385">
    <property type="entry name" value="CYCLIN"/>
    <property type="match status" value="2"/>
</dbReference>
<evidence type="ECO:0000256" key="3">
    <source>
        <dbReference type="ARBA" id="ARBA00023127"/>
    </source>
</evidence>
<dbReference type="InterPro" id="IPR039361">
    <property type="entry name" value="Cyclin"/>
</dbReference>
<dbReference type="VEuPathDB" id="FungiDB:VP01_95g6"/>
<comment type="similarity">
    <text evidence="1">Belongs to the cyclin family. Cyclin AB subfamily.</text>
</comment>
<organism evidence="9 10">
    <name type="scientific">Puccinia sorghi</name>
    <dbReference type="NCBI Taxonomy" id="27349"/>
    <lineage>
        <taxon>Eukaryota</taxon>
        <taxon>Fungi</taxon>
        <taxon>Dikarya</taxon>
        <taxon>Basidiomycota</taxon>
        <taxon>Pucciniomycotina</taxon>
        <taxon>Pucciniomycetes</taxon>
        <taxon>Pucciniales</taxon>
        <taxon>Pucciniaceae</taxon>
        <taxon>Puccinia</taxon>
    </lineage>
</organism>
<dbReference type="SUPFAM" id="SSF47954">
    <property type="entry name" value="Cyclin-like"/>
    <property type="match status" value="2"/>
</dbReference>
<keyword evidence="4" id="KW-0131">Cell cycle</keyword>